<evidence type="ECO:0008006" key="4">
    <source>
        <dbReference type="Google" id="ProtNLM"/>
    </source>
</evidence>
<dbReference type="AlphaFoldDB" id="A0AAN6VGH2"/>
<dbReference type="Proteomes" id="UP001302745">
    <property type="component" value="Unassembled WGS sequence"/>
</dbReference>
<organism evidence="2 3">
    <name type="scientific">Chaetomidium leptoderma</name>
    <dbReference type="NCBI Taxonomy" id="669021"/>
    <lineage>
        <taxon>Eukaryota</taxon>
        <taxon>Fungi</taxon>
        <taxon>Dikarya</taxon>
        <taxon>Ascomycota</taxon>
        <taxon>Pezizomycotina</taxon>
        <taxon>Sordariomycetes</taxon>
        <taxon>Sordariomycetidae</taxon>
        <taxon>Sordariales</taxon>
        <taxon>Chaetomiaceae</taxon>
        <taxon>Chaetomidium</taxon>
    </lineage>
</organism>
<gene>
    <name evidence="2" type="ORF">C8A00DRAFT_36540</name>
</gene>
<name>A0AAN6VGH2_9PEZI</name>
<comment type="caution">
    <text evidence="2">The sequence shown here is derived from an EMBL/GenBank/DDBJ whole genome shotgun (WGS) entry which is preliminary data.</text>
</comment>
<protein>
    <recommendedName>
        <fullName evidence="4">F-box domain-containing protein</fullName>
    </recommendedName>
</protein>
<accession>A0AAN6VGH2</accession>
<sequence length="494" mass="55276">MNTDAAVHCTTLLDLPNELIDQILAELKWGAPAPTFDLDGLQFYENLTRNTDEASIQRVRLTCRRLASRASALLLPVASVSISDPSSVDRLEQIAGHGAFRPYVKAVHVYFHFYEARLATEEGNGGQEEEKKKESESTQLLRKEQAEYRRRYEAQQHLSHSVVERIAKAMARMPKATRWATAFKLGRSSPPVETLFALPAAVHRAGVELTGLRIRRLRLPDELPLWLPPIPLGAPWDPRVNADPRPPPPEAVELRAACRSLRVFDFTPDYEPNCWGSTASPTHLEWPGKSSWWGPCTKLDDVLDWILASRSLKHVRVDLQMVQGSSVYELAMPCQPWPHIQTLHLQDGYMEFVTLTDFLSAIAGTLRQLHLDRMCLISKGVGPWPYVHAPYSWASALDMMRALCCQPRRERSGSSGDGCGNLNEEPPIIRIRQPAGAEFCDRSVSEADMAHLRALFDPGDDGDNSGLSAADRFIQGLSDRNPLVEAGKTPLFYQ</sequence>
<evidence type="ECO:0000313" key="2">
    <source>
        <dbReference type="EMBL" id="KAK4150850.1"/>
    </source>
</evidence>
<feature type="region of interest" description="Disordered" evidence="1">
    <location>
        <begin position="122"/>
        <end position="142"/>
    </location>
</feature>
<evidence type="ECO:0000256" key="1">
    <source>
        <dbReference type="SAM" id="MobiDB-lite"/>
    </source>
</evidence>
<proteinExistence type="predicted"/>
<reference evidence="2" key="2">
    <citation type="submission" date="2023-05" db="EMBL/GenBank/DDBJ databases">
        <authorList>
            <consortium name="Lawrence Berkeley National Laboratory"/>
            <person name="Steindorff A."/>
            <person name="Hensen N."/>
            <person name="Bonometti L."/>
            <person name="Westerberg I."/>
            <person name="Brannstrom I.O."/>
            <person name="Guillou S."/>
            <person name="Cros-Aarteil S."/>
            <person name="Calhoun S."/>
            <person name="Haridas S."/>
            <person name="Kuo A."/>
            <person name="Mondo S."/>
            <person name="Pangilinan J."/>
            <person name="Riley R."/>
            <person name="Labutti K."/>
            <person name="Andreopoulos B."/>
            <person name="Lipzen A."/>
            <person name="Chen C."/>
            <person name="Yanf M."/>
            <person name="Daum C."/>
            <person name="Ng V."/>
            <person name="Clum A."/>
            <person name="Ohm R."/>
            <person name="Martin F."/>
            <person name="Silar P."/>
            <person name="Natvig D."/>
            <person name="Lalanne C."/>
            <person name="Gautier V."/>
            <person name="Ament-Velasquez S.L."/>
            <person name="Kruys A."/>
            <person name="Hutchinson M.I."/>
            <person name="Powell A.J."/>
            <person name="Barry K."/>
            <person name="Miller A.N."/>
            <person name="Grigoriev I.V."/>
            <person name="Debuchy R."/>
            <person name="Gladieux P."/>
            <person name="Thoren M.H."/>
            <person name="Johannesson H."/>
        </authorList>
    </citation>
    <scope>NUCLEOTIDE SEQUENCE</scope>
    <source>
        <strain evidence="2">CBS 538.74</strain>
    </source>
</reference>
<dbReference type="EMBL" id="MU857047">
    <property type="protein sequence ID" value="KAK4150850.1"/>
    <property type="molecule type" value="Genomic_DNA"/>
</dbReference>
<reference evidence="2" key="1">
    <citation type="journal article" date="2023" name="Mol. Phylogenet. Evol.">
        <title>Genome-scale phylogeny and comparative genomics of the fungal order Sordariales.</title>
        <authorList>
            <person name="Hensen N."/>
            <person name="Bonometti L."/>
            <person name="Westerberg I."/>
            <person name="Brannstrom I.O."/>
            <person name="Guillou S."/>
            <person name="Cros-Aarteil S."/>
            <person name="Calhoun S."/>
            <person name="Haridas S."/>
            <person name="Kuo A."/>
            <person name="Mondo S."/>
            <person name="Pangilinan J."/>
            <person name="Riley R."/>
            <person name="LaButti K."/>
            <person name="Andreopoulos B."/>
            <person name="Lipzen A."/>
            <person name="Chen C."/>
            <person name="Yan M."/>
            <person name="Daum C."/>
            <person name="Ng V."/>
            <person name="Clum A."/>
            <person name="Steindorff A."/>
            <person name="Ohm R.A."/>
            <person name="Martin F."/>
            <person name="Silar P."/>
            <person name="Natvig D.O."/>
            <person name="Lalanne C."/>
            <person name="Gautier V."/>
            <person name="Ament-Velasquez S.L."/>
            <person name="Kruys A."/>
            <person name="Hutchinson M.I."/>
            <person name="Powell A.J."/>
            <person name="Barry K."/>
            <person name="Miller A.N."/>
            <person name="Grigoriev I.V."/>
            <person name="Debuchy R."/>
            <person name="Gladieux P."/>
            <person name="Hiltunen Thoren M."/>
            <person name="Johannesson H."/>
        </authorList>
    </citation>
    <scope>NUCLEOTIDE SEQUENCE</scope>
    <source>
        <strain evidence="2">CBS 538.74</strain>
    </source>
</reference>
<evidence type="ECO:0000313" key="3">
    <source>
        <dbReference type="Proteomes" id="UP001302745"/>
    </source>
</evidence>
<keyword evidence="3" id="KW-1185">Reference proteome</keyword>
<feature type="compositionally biased region" description="Basic and acidic residues" evidence="1">
    <location>
        <begin position="128"/>
        <end position="142"/>
    </location>
</feature>